<evidence type="ECO:0000256" key="4">
    <source>
        <dbReference type="ARBA" id="ARBA00022527"/>
    </source>
</evidence>
<organism evidence="16 17">
    <name type="scientific">Cladonia borealis</name>
    <dbReference type="NCBI Taxonomy" id="184061"/>
    <lineage>
        <taxon>Eukaryota</taxon>
        <taxon>Fungi</taxon>
        <taxon>Dikarya</taxon>
        <taxon>Ascomycota</taxon>
        <taxon>Pezizomycotina</taxon>
        <taxon>Lecanoromycetes</taxon>
        <taxon>OSLEUM clade</taxon>
        <taxon>Lecanoromycetidae</taxon>
        <taxon>Lecanorales</taxon>
        <taxon>Lecanorineae</taxon>
        <taxon>Cladoniaceae</taxon>
        <taxon>Cladonia</taxon>
    </lineage>
</organism>
<dbReference type="GO" id="GO:0004674">
    <property type="term" value="F:protein serine/threonine kinase activity"/>
    <property type="evidence" value="ECO:0007669"/>
    <property type="project" value="UniProtKB-KW"/>
</dbReference>
<evidence type="ECO:0000256" key="5">
    <source>
        <dbReference type="ARBA" id="ARBA00022679"/>
    </source>
</evidence>
<dbReference type="FunFam" id="1.10.8.10:FF:000069">
    <property type="entry name" value="Non-specific serine/threonine protein kinase"/>
    <property type="match status" value="1"/>
</dbReference>
<dbReference type="CDD" id="cd14079">
    <property type="entry name" value="STKc_AMPK_alpha"/>
    <property type="match status" value="1"/>
</dbReference>
<evidence type="ECO:0000256" key="7">
    <source>
        <dbReference type="ARBA" id="ARBA00022777"/>
    </source>
</evidence>
<gene>
    <name evidence="16" type="ORF">JMJ35_000689</name>
</gene>
<evidence type="ECO:0000256" key="14">
    <source>
        <dbReference type="SAM" id="MobiDB-lite"/>
    </source>
</evidence>
<comment type="subcellular location">
    <subcellularLocation>
        <location evidence="1">Nucleus</location>
    </subcellularLocation>
</comment>
<evidence type="ECO:0000256" key="12">
    <source>
        <dbReference type="ARBA" id="ARBA00048679"/>
    </source>
</evidence>
<evidence type="ECO:0000256" key="9">
    <source>
        <dbReference type="ARBA" id="ARBA00023242"/>
    </source>
</evidence>
<dbReference type="GO" id="GO:0005524">
    <property type="term" value="F:ATP binding"/>
    <property type="evidence" value="ECO:0007669"/>
    <property type="project" value="UniProtKB-UniRule"/>
</dbReference>
<accession>A0AA39RBD2</accession>
<keyword evidence="9" id="KW-0539">Nucleus</keyword>
<dbReference type="PROSITE" id="PS00108">
    <property type="entry name" value="PROTEIN_KINASE_ST"/>
    <property type="match status" value="1"/>
</dbReference>
<feature type="binding site" evidence="13">
    <location>
        <position position="85"/>
    </location>
    <ligand>
        <name>ATP</name>
        <dbReference type="ChEBI" id="CHEBI:30616"/>
    </ligand>
</feature>
<evidence type="ECO:0000256" key="1">
    <source>
        <dbReference type="ARBA" id="ARBA00004123"/>
    </source>
</evidence>
<dbReference type="SMART" id="SM00220">
    <property type="entry name" value="S_TKc"/>
    <property type="match status" value="1"/>
</dbReference>
<feature type="region of interest" description="Disordered" evidence="14">
    <location>
        <begin position="627"/>
        <end position="725"/>
    </location>
</feature>
<dbReference type="Gene3D" id="1.10.510.10">
    <property type="entry name" value="Transferase(Phosphotransferase) domain 1"/>
    <property type="match status" value="1"/>
</dbReference>
<dbReference type="Gene3D" id="3.30.200.20">
    <property type="entry name" value="Phosphorylase Kinase, domain 1"/>
    <property type="match status" value="1"/>
</dbReference>
<dbReference type="PROSITE" id="PS00107">
    <property type="entry name" value="PROTEIN_KINASE_ATP"/>
    <property type="match status" value="1"/>
</dbReference>
<evidence type="ECO:0000313" key="17">
    <source>
        <dbReference type="Proteomes" id="UP001166286"/>
    </source>
</evidence>
<evidence type="ECO:0000256" key="11">
    <source>
        <dbReference type="ARBA" id="ARBA00047899"/>
    </source>
</evidence>
<dbReference type="InterPro" id="IPR011009">
    <property type="entry name" value="Kinase-like_dom_sf"/>
</dbReference>
<keyword evidence="6 13" id="KW-0547">Nucleotide-binding</keyword>
<dbReference type="SUPFAM" id="SSF56112">
    <property type="entry name" value="Protein kinase-like (PK-like)"/>
    <property type="match status" value="1"/>
</dbReference>
<dbReference type="PANTHER" id="PTHR24346:SF110">
    <property type="entry name" value="NON-SPECIFIC SERINE_THREONINE PROTEIN KINASE"/>
    <property type="match status" value="1"/>
</dbReference>
<feature type="compositionally biased region" description="Acidic residues" evidence="14">
    <location>
        <begin position="1"/>
        <end position="10"/>
    </location>
</feature>
<sequence length="882" mass="97464">MASGFDDEELSLSLSTPTTDRTAQRAPPRPGKASLEAGTPVARTSDRRTAQRIGVYDVKKTLGEGSFGKVKLATHRVSGQQVALKIISRKKLISKDMAGRVEREIQYLQLLRHPHIIKLYTVITTPTEIIMVLEYAGGELFDYLVKHGKMAETKARRFFQQIVCAVEYCHRHKIVHRDLKPENLLLDGDLNVKIADFGLSNIMTDGNFLKTSCGSPNYAAPEVISGKLYAGPEVDVWSCGVILYVLLVGRLPFDDEYIPTLFKKISSGAYSTPPFVSSGARHIIHKMLKVNPMQRITVQDIRQDPWFNEGLADYLKQPVEEFIDTGVDPNKAIDPRKLAPGKPPAVQEQIHESVVGKLGKTMGYAKDDVQEALGKDEPNAIKDAYLIVRENQIMQANPSITTGQNLGYLATSPPAWNPNMPPTPQPLSSPLAAAGHVHASKPSTTTTYQQLRESQVEQAHVPITQDPQADSKVLEDTRRELPEKEYVSKIGILTTSLPMYHNQLMEMKAADEQRRKQAEENGEPLEPREVQMLSKMSLDINPGEQQSDEQQAETARRLKPHSRSTIQIHAILSNASQNPEEATPTPHPSKSRGKSTRWQFGIRSKNEPLDAVKCLYKALKSMGDCQWHVSPPNDQSEDQEKKNEGPFPVNVAGATHIHTGGSSLSESPEKDRHHIRDADGAPEEDRSDYGGDGTPPSRPTSVKTHVNPDDSDSENDDEVDIYNPPPGYFPRDPWCIHVRWEKKGMAPPSMSTSSARSSRIDLNSNDGSARRGSIALGSLSSAAGSTTSVAEVEPLSKFDTDTACFVYLDLQIYVLEESIYLVDFKCAGYESIVGSREVMNKNGETITEYIGSGVRIADKEVTSPQPFLDLANKLVIHLARGS</sequence>
<keyword evidence="8 13" id="KW-0067">ATP-binding</keyword>
<dbReference type="FunFam" id="1.10.510.10:FF:000544">
    <property type="entry name" value="Non-specific serine/threonine protein kinase"/>
    <property type="match status" value="1"/>
</dbReference>
<dbReference type="InterPro" id="IPR008271">
    <property type="entry name" value="Ser/Thr_kinase_AS"/>
</dbReference>
<keyword evidence="7" id="KW-0418">Kinase</keyword>
<feature type="region of interest" description="Disordered" evidence="14">
    <location>
        <begin position="746"/>
        <end position="768"/>
    </location>
</feature>
<dbReference type="SUPFAM" id="SSF103243">
    <property type="entry name" value="KA1-like"/>
    <property type="match status" value="1"/>
</dbReference>
<evidence type="ECO:0000313" key="16">
    <source>
        <dbReference type="EMBL" id="KAK0517534.1"/>
    </source>
</evidence>
<feature type="region of interest" description="Disordered" evidence="14">
    <location>
        <begin position="541"/>
        <end position="602"/>
    </location>
</feature>
<evidence type="ECO:0000256" key="6">
    <source>
        <dbReference type="ARBA" id="ARBA00022741"/>
    </source>
</evidence>
<dbReference type="Pfam" id="PF08587">
    <property type="entry name" value="UBA_2"/>
    <property type="match status" value="1"/>
</dbReference>
<dbReference type="Gene3D" id="3.30.310.80">
    <property type="entry name" value="Kinase associated domain 1, KA1"/>
    <property type="match status" value="2"/>
</dbReference>
<evidence type="ECO:0000256" key="3">
    <source>
        <dbReference type="ARBA" id="ARBA00012513"/>
    </source>
</evidence>
<comment type="catalytic activity">
    <reaction evidence="12">
        <text>L-seryl-[protein] + ATP = O-phospho-L-seryl-[protein] + ADP + H(+)</text>
        <dbReference type="Rhea" id="RHEA:17989"/>
        <dbReference type="Rhea" id="RHEA-COMP:9863"/>
        <dbReference type="Rhea" id="RHEA-COMP:11604"/>
        <dbReference type="ChEBI" id="CHEBI:15378"/>
        <dbReference type="ChEBI" id="CHEBI:29999"/>
        <dbReference type="ChEBI" id="CHEBI:30616"/>
        <dbReference type="ChEBI" id="CHEBI:83421"/>
        <dbReference type="ChEBI" id="CHEBI:456216"/>
        <dbReference type="EC" id="2.7.11.1"/>
    </reaction>
</comment>
<feature type="compositionally biased region" description="Polar residues" evidence="14">
    <location>
        <begin position="563"/>
        <end position="580"/>
    </location>
</feature>
<dbReference type="InterPro" id="IPR028375">
    <property type="entry name" value="KA1/Ssp2_C"/>
</dbReference>
<feature type="compositionally biased region" description="Basic and acidic residues" evidence="14">
    <location>
        <begin position="667"/>
        <end position="689"/>
    </location>
</feature>
<protein>
    <recommendedName>
        <fullName evidence="3">non-specific serine/threonine protein kinase</fullName>
        <ecNumber evidence="3">2.7.11.1</ecNumber>
    </recommendedName>
</protein>
<evidence type="ECO:0000256" key="10">
    <source>
        <dbReference type="ARBA" id="ARBA00023277"/>
    </source>
</evidence>
<dbReference type="PANTHER" id="PTHR24346">
    <property type="entry name" value="MAP/MICROTUBULE AFFINITY-REGULATING KINASE"/>
    <property type="match status" value="1"/>
</dbReference>
<dbReference type="GO" id="GO:0005634">
    <property type="term" value="C:nucleus"/>
    <property type="evidence" value="ECO:0007669"/>
    <property type="project" value="UniProtKB-SubCell"/>
</dbReference>
<feature type="domain" description="Protein kinase" evidence="15">
    <location>
        <begin position="56"/>
        <end position="307"/>
    </location>
</feature>
<feature type="region of interest" description="Disordered" evidence="14">
    <location>
        <begin position="1"/>
        <end position="46"/>
    </location>
</feature>
<dbReference type="GO" id="GO:0035556">
    <property type="term" value="P:intracellular signal transduction"/>
    <property type="evidence" value="ECO:0007669"/>
    <property type="project" value="TreeGrafter"/>
</dbReference>
<reference evidence="16" key="1">
    <citation type="submission" date="2023-03" db="EMBL/GenBank/DDBJ databases">
        <title>Complete genome of Cladonia borealis.</title>
        <authorList>
            <person name="Park H."/>
        </authorList>
    </citation>
    <scope>NUCLEOTIDE SEQUENCE</scope>
    <source>
        <strain evidence="16">ANT050790</strain>
    </source>
</reference>
<keyword evidence="10" id="KW-0119">Carbohydrate metabolism</keyword>
<dbReference type="CDD" id="cd14334">
    <property type="entry name" value="UBA_SNF1_fungi"/>
    <property type="match status" value="1"/>
</dbReference>
<evidence type="ECO:0000256" key="13">
    <source>
        <dbReference type="PROSITE-ProRule" id="PRU10141"/>
    </source>
</evidence>
<name>A0AA39RBD2_9LECA</name>
<comment type="similarity">
    <text evidence="2">Belongs to the protein kinase superfamily. CAMK Ser/Thr protein kinase family. SNF1 subfamily.</text>
</comment>
<dbReference type="Pfam" id="PF00069">
    <property type="entry name" value="Pkinase"/>
    <property type="match status" value="1"/>
</dbReference>
<evidence type="ECO:0000256" key="2">
    <source>
        <dbReference type="ARBA" id="ARBA00006234"/>
    </source>
</evidence>
<comment type="caution">
    <text evidence="16">The sequence shown here is derived from an EMBL/GenBank/DDBJ whole genome shotgun (WGS) entry which is preliminary data.</text>
</comment>
<dbReference type="InterPro" id="IPR013896">
    <property type="entry name" value="SNF1_UBA"/>
</dbReference>
<keyword evidence="5" id="KW-0808">Transferase</keyword>
<dbReference type="GO" id="GO:0005737">
    <property type="term" value="C:cytoplasm"/>
    <property type="evidence" value="ECO:0007669"/>
    <property type="project" value="TreeGrafter"/>
</dbReference>
<dbReference type="FunFam" id="3.30.200.20:FF:000236">
    <property type="entry name" value="Non-specific serine/threonine protein kinase"/>
    <property type="match status" value="1"/>
</dbReference>
<feature type="region of interest" description="Disordered" evidence="14">
    <location>
        <begin position="509"/>
        <end position="529"/>
    </location>
</feature>
<dbReference type="AlphaFoldDB" id="A0AA39RBD2"/>
<feature type="compositionally biased region" description="Acidic residues" evidence="14">
    <location>
        <begin position="709"/>
        <end position="720"/>
    </location>
</feature>
<dbReference type="Gene3D" id="1.10.8.10">
    <property type="entry name" value="DNA helicase RuvA subunit, C-terminal domain"/>
    <property type="match status" value="1"/>
</dbReference>
<dbReference type="EMBL" id="JAFEKC020000001">
    <property type="protein sequence ID" value="KAK0517534.1"/>
    <property type="molecule type" value="Genomic_DNA"/>
</dbReference>
<dbReference type="InterPro" id="IPR017441">
    <property type="entry name" value="Protein_kinase_ATP_BS"/>
</dbReference>
<evidence type="ECO:0000259" key="15">
    <source>
        <dbReference type="PROSITE" id="PS50011"/>
    </source>
</evidence>
<feature type="region of interest" description="Disordered" evidence="14">
    <location>
        <begin position="454"/>
        <end position="473"/>
    </location>
</feature>
<feature type="compositionally biased region" description="Low complexity" evidence="14">
    <location>
        <begin position="746"/>
        <end position="757"/>
    </location>
</feature>
<dbReference type="PROSITE" id="PS50011">
    <property type="entry name" value="PROTEIN_KINASE_DOM"/>
    <property type="match status" value="1"/>
</dbReference>
<proteinExistence type="inferred from homology"/>
<feature type="compositionally biased region" description="Polar residues" evidence="14">
    <location>
        <begin position="12"/>
        <end position="21"/>
    </location>
</feature>
<dbReference type="Proteomes" id="UP001166286">
    <property type="component" value="Unassembled WGS sequence"/>
</dbReference>
<keyword evidence="4" id="KW-0723">Serine/threonine-protein kinase</keyword>
<dbReference type="EC" id="2.7.11.1" evidence="3"/>
<keyword evidence="17" id="KW-1185">Reference proteome</keyword>
<evidence type="ECO:0000256" key="8">
    <source>
        <dbReference type="ARBA" id="ARBA00022840"/>
    </source>
</evidence>
<dbReference type="InterPro" id="IPR000719">
    <property type="entry name" value="Prot_kinase_dom"/>
</dbReference>
<comment type="catalytic activity">
    <reaction evidence="11">
        <text>L-threonyl-[protein] + ATP = O-phospho-L-threonyl-[protein] + ADP + H(+)</text>
        <dbReference type="Rhea" id="RHEA:46608"/>
        <dbReference type="Rhea" id="RHEA-COMP:11060"/>
        <dbReference type="Rhea" id="RHEA-COMP:11605"/>
        <dbReference type="ChEBI" id="CHEBI:15378"/>
        <dbReference type="ChEBI" id="CHEBI:30013"/>
        <dbReference type="ChEBI" id="CHEBI:30616"/>
        <dbReference type="ChEBI" id="CHEBI:61977"/>
        <dbReference type="ChEBI" id="CHEBI:456216"/>
        <dbReference type="EC" id="2.7.11.1"/>
    </reaction>
</comment>